<dbReference type="AlphaFoldDB" id="J4WZ96"/>
<evidence type="ECO:0000313" key="1">
    <source>
        <dbReference type="EMBL" id="EJP72990.1"/>
    </source>
</evidence>
<dbReference type="Proteomes" id="UP000010116">
    <property type="component" value="Unassembled WGS sequence"/>
</dbReference>
<dbReference type="PROSITE" id="PS51257">
    <property type="entry name" value="PROKAR_LIPOPROTEIN"/>
    <property type="match status" value="1"/>
</dbReference>
<organism evidence="1 2">
    <name type="scientific">SAR86 cluster bacterium SAR86B</name>
    <dbReference type="NCBI Taxonomy" id="1123867"/>
    <lineage>
        <taxon>Bacteria</taxon>
        <taxon>Pseudomonadati</taxon>
        <taxon>Pseudomonadota</taxon>
        <taxon>Gammaproteobacteria</taxon>
        <taxon>SAR86 cluster</taxon>
    </lineage>
</organism>
<proteinExistence type="predicted"/>
<protein>
    <submittedName>
        <fullName evidence="1">Putative RNA-binding S4 domain protein</fullName>
    </submittedName>
</protein>
<gene>
    <name evidence="1" type="ORF">NT02SARS_0905</name>
</gene>
<reference evidence="1 2" key="1">
    <citation type="journal article" date="2012" name="ISME J.">
        <title>Genomic insights to SAR86, an abundant and uncultivated marine bacterial lineage.</title>
        <authorList>
            <person name="Dupont C.L."/>
            <person name="Rusch D.B."/>
            <person name="Yooseph S."/>
            <person name="Lombardo M.J."/>
            <person name="Richter R.A."/>
            <person name="Valas R."/>
            <person name="Novotny M."/>
            <person name="Yee-Greenbaum J."/>
            <person name="Selengut J.D."/>
            <person name="Haft D.H."/>
            <person name="Halpern A.L."/>
            <person name="Lasken R.S."/>
            <person name="Nealson K."/>
            <person name="Friedman R."/>
            <person name="Venter J.C."/>
        </authorList>
    </citation>
    <scope>NUCLEOTIDE SEQUENCE [LARGE SCALE GENOMIC DNA]</scope>
</reference>
<dbReference type="HOGENOM" id="CLU_1884324_0_0_6"/>
<accession>J4WZ96</accession>
<dbReference type="EMBL" id="JH611185">
    <property type="protein sequence ID" value="EJP72990.1"/>
    <property type="molecule type" value="Genomic_DNA"/>
</dbReference>
<evidence type="ECO:0000313" key="2">
    <source>
        <dbReference type="Proteomes" id="UP000010116"/>
    </source>
</evidence>
<name>J4WZ96_9GAMM</name>
<sequence length="135" mass="15896">MHKIYQFILISLLVSCSGIPENSLSKNNEIAIVPDQEWILVTRSSNFPYVGEPLYMHSSDALNTYRAREYNEWDVFALVDSRNLERIKKDSKIKIVEMIHNNKIVKVKSIDHKKELYIIKEDLIRKFELIEEINS</sequence>